<keyword evidence="2" id="KW-1185">Reference proteome</keyword>
<gene>
    <name evidence="1" type="ORF">IIF7_18969</name>
</gene>
<proteinExistence type="predicted"/>
<organism evidence="1 2">
    <name type="scientific">Zunongwangia atlantica 22II14-10F7</name>
    <dbReference type="NCBI Taxonomy" id="1185767"/>
    <lineage>
        <taxon>Bacteria</taxon>
        <taxon>Pseudomonadati</taxon>
        <taxon>Bacteroidota</taxon>
        <taxon>Flavobacteriia</taxon>
        <taxon>Flavobacteriales</taxon>
        <taxon>Flavobacteriaceae</taxon>
        <taxon>Zunongwangia</taxon>
    </lineage>
</organism>
<protein>
    <submittedName>
        <fullName evidence="1">Uncharacterized protein</fullName>
    </submittedName>
</protein>
<reference evidence="1 2" key="1">
    <citation type="submission" date="2013-04" db="EMBL/GenBank/DDBJ databases">
        <title>Zunongwangia sp. 22II14-10F7 Genome Sequencing.</title>
        <authorList>
            <person name="Lai Q."/>
            <person name="Shao Z."/>
        </authorList>
    </citation>
    <scope>NUCLEOTIDE SEQUENCE [LARGE SCALE GENOMIC DNA]</scope>
    <source>
        <strain evidence="1 2">22II14-10F7</strain>
    </source>
</reference>
<name>A0A1Y1SZD3_9FLAO</name>
<dbReference type="RefSeq" id="WP_084843260.1">
    <property type="nucleotide sequence ID" value="NZ_ARYN01000025.1"/>
</dbReference>
<dbReference type="Proteomes" id="UP000192746">
    <property type="component" value="Unassembled WGS sequence"/>
</dbReference>
<sequence length="155" mass="17325">MAGDIKSKEQAIGKRAAQMAENYVHSILKRKLKIHNQGDANNIPILEATRVTAKMGTHRLLGLNFTSSKVGFILHYGAAGVREGGNIYLRASRYQKGETLRKPHQVNLPQFQLFDDIYKKSGALDYLLDALGETRTDDVMAKISNLVLQLNTEDR</sequence>
<evidence type="ECO:0000313" key="1">
    <source>
        <dbReference type="EMBL" id="ORL43764.1"/>
    </source>
</evidence>
<dbReference type="AlphaFoldDB" id="A0A1Y1SZD3"/>
<comment type="caution">
    <text evidence="1">The sequence shown here is derived from an EMBL/GenBank/DDBJ whole genome shotgun (WGS) entry which is preliminary data.</text>
</comment>
<evidence type="ECO:0000313" key="2">
    <source>
        <dbReference type="Proteomes" id="UP000192746"/>
    </source>
</evidence>
<accession>A0A1Y1SZD3</accession>
<dbReference type="EMBL" id="ARYN01000025">
    <property type="protein sequence ID" value="ORL43764.1"/>
    <property type="molecule type" value="Genomic_DNA"/>
</dbReference>
<dbReference type="OrthoDB" id="1440174at2"/>
<dbReference type="STRING" id="1185767.IIF7_18969"/>